<sequence length="17" mass="2005">MGRLENLVKMTKLVLRC</sequence>
<accession>A0A0E9VWZ6</accession>
<evidence type="ECO:0000313" key="1">
    <source>
        <dbReference type="EMBL" id="JAH81763.1"/>
    </source>
</evidence>
<reference evidence="1" key="2">
    <citation type="journal article" date="2015" name="Fish Shellfish Immunol.">
        <title>Early steps in the European eel (Anguilla anguilla)-Vibrio vulnificus interaction in the gills: Role of the RtxA13 toxin.</title>
        <authorList>
            <person name="Callol A."/>
            <person name="Pajuelo D."/>
            <person name="Ebbesson L."/>
            <person name="Teles M."/>
            <person name="MacKenzie S."/>
            <person name="Amaro C."/>
        </authorList>
    </citation>
    <scope>NUCLEOTIDE SEQUENCE</scope>
</reference>
<dbReference type="AlphaFoldDB" id="A0A0E9VWZ6"/>
<proteinExistence type="predicted"/>
<protein>
    <submittedName>
        <fullName evidence="1">Uncharacterized protein</fullName>
    </submittedName>
</protein>
<organism evidence="1">
    <name type="scientific">Anguilla anguilla</name>
    <name type="common">European freshwater eel</name>
    <name type="synonym">Muraena anguilla</name>
    <dbReference type="NCBI Taxonomy" id="7936"/>
    <lineage>
        <taxon>Eukaryota</taxon>
        <taxon>Metazoa</taxon>
        <taxon>Chordata</taxon>
        <taxon>Craniata</taxon>
        <taxon>Vertebrata</taxon>
        <taxon>Euteleostomi</taxon>
        <taxon>Actinopterygii</taxon>
        <taxon>Neopterygii</taxon>
        <taxon>Teleostei</taxon>
        <taxon>Anguilliformes</taxon>
        <taxon>Anguillidae</taxon>
        <taxon>Anguilla</taxon>
    </lineage>
</organism>
<reference evidence="1" key="1">
    <citation type="submission" date="2014-11" db="EMBL/GenBank/DDBJ databases">
        <authorList>
            <person name="Amaro Gonzalez C."/>
        </authorList>
    </citation>
    <scope>NUCLEOTIDE SEQUENCE</scope>
</reference>
<dbReference type="EMBL" id="GBXM01026814">
    <property type="protein sequence ID" value="JAH81763.1"/>
    <property type="molecule type" value="Transcribed_RNA"/>
</dbReference>
<name>A0A0E9VWZ6_ANGAN</name>